<dbReference type="AlphaFoldDB" id="A0A3R7PCQ7"/>
<dbReference type="GO" id="GO:0019441">
    <property type="term" value="P:L-tryptophan catabolic process to kynurenine"/>
    <property type="evidence" value="ECO:0007669"/>
    <property type="project" value="InterPro"/>
</dbReference>
<evidence type="ECO:0000313" key="4">
    <source>
        <dbReference type="Proteomes" id="UP000283509"/>
    </source>
</evidence>
<gene>
    <name evidence="3" type="ORF">C7M84_024755</name>
</gene>
<feature type="transmembrane region" description="Helical" evidence="2">
    <location>
        <begin position="262"/>
        <end position="281"/>
    </location>
</feature>
<keyword evidence="2" id="KW-0472">Membrane</keyword>
<dbReference type="Gene3D" id="3.50.30.50">
    <property type="entry name" value="Putative cyclase"/>
    <property type="match status" value="1"/>
</dbReference>
<dbReference type="OrthoDB" id="7108654at2759"/>
<organism evidence="3 4">
    <name type="scientific">Penaeus vannamei</name>
    <name type="common">Whiteleg shrimp</name>
    <name type="synonym">Litopenaeus vannamei</name>
    <dbReference type="NCBI Taxonomy" id="6689"/>
    <lineage>
        <taxon>Eukaryota</taxon>
        <taxon>Metazoa</taxon>
        <taxon>Ecdysozoa</taxon>
        <taxon>Arthropoda</taxon>
        <taxon>Crustacea</taxon>
        <taxon>Multicrustacea</taxon>
        <taxon>Malacostraca</taxon>
        <taxon>Eumalacostraca</taxon>
        <taxon>Eucarida</taxon>
        <taxon>Decapoda</taxon>
        <taxon>Dendrobranchiata</taxon>
        <taxon>Penaeoidea</taxon>
        <taxon>Penaeidae</taxon>
        <taxon>Penaeus</taxon>
    </lineage>
</organism>
<comment type="similarity">
    <text evidence="1">Belongs to the Cyclase 1 superfamily.</text>
</comment>
<keyword evidence="2" id="KW-0812">Transmembrane</keyword>
<sequence length="282" mass="30269">MLFSECLGVTYVDLSHSLHNDTMHWPTAMPVTVQVVAKGETTKGYWYESNNICLAEHAGTHLDAPAHFFKERWHADDIPLSRLMGPGVVLDIQEKAKKNPLAELAVDDITSWTEANGPLPDGAVVFVLTGWGSRYGDKLAYFGSNNSDGSNLKFPGISLDAAKYLTALKGDSGLGVVGVGLDTPSLDNGASTTFPTHVELFEHNIYGLENVANLERLPAKGFHVTVMPMKIREGSGGPARIFASIPDADDVVSAHFSGRSGAVKYLAPILLVLIAVVLIITV</sequence>
<dbReference type="Proteomes" id="UP000283509">
    <property type="component" value="Unassembled WGS sequence"/>
</dbReference>
<keyword evidence="4" id="KW-1185">Reference proteome</keyword>
<dbReference type="InterPro" id="IPR007325">
    <property type="entry name" value="KFase/CYL"/>
</dbReference>
<proteinExistence type="inferred from homology"/>
<dbReference type="EMBL" id="QCYY01000885">
    <property type="protein sequence ID" value="ROT82082.1"/>
    <property type="molecule type" value="Genomic_DNA"/>
</dbReference>
<keyword evidence="2" id="KW-1133">Transmembrane helix</keyword>
<dbReference type="PANTHER" id="PTHR43564:SF2">
    <property type="entry name" value="BLR6059 PROTEIN"/>
    <property type="match status" value="1"/>
</dbReference>
<dbReference type="GO" id="GO:0004061">
    <property type="term" value="F:arylformamidase activity"/>
    <property type="evidence" value="ECO:0007669"/>
    <property type="project" value="InterPro"/>
</dbReference>
<dbReference type="InterPro" id="IPR037175">
    <property type="entry name" value="KFase_sf"/>
</dbReference>
<evidence type="ECO:0000313" key="3">
    <source>
        <dbReference type="EMBL" id="ROT82082.1"/>
    </source>
</evidence>
<reference evidence="3 4" key="2">
    <citation type="submission" date="2019-01" db="EMBL/GenBank/DDBJ databases">
        <title>The decoding of complex shrimp genome reveals the adaptation for benthos swimmer, frequently molting mechanism and breeding impact on genome.</title>
        <authorList>
            <person name="Sun Y."/>
            <person name="Gao Y."/>
            <person name="Yu Y."/>
        </authorList>
    </citation>
    <scope>NUCLEOTIDE SEQUENCE [LARGE SCALE GENOMIC DNA]</scope>
    <source>
        <tissue evidence="3">Muscle</tissue>
    </source>
</reference>
<accession>A0A3R7PCQ7</accession>
<evidence type="ECO:0000256" key="2">
    <source>
        <dbReference type="SAM" id="Phobius"/>
    </source>
</evidence>
<dbReference type="Pfam" id="PF04199">
    <property type="entry name" value="Cyclase"/>
    <property type="match status" value="1"/>
</dbReference>
<evidence type="ECO:0000256" key="1">
    <source>
        <dbReference type="ARBA" id="ARBA00007865"/>
    </source>
</evidence>
<dbReference type="SUPFAM" id="SSF102198">
    <property type="entry name" value="Putative cyclase"/>
    <property type="match status" value="1"/>
</dbReference>
<reference evidence="3 4" key="1">
    <citation type="submission" date="2018-04" db="EMBL/GenBank/DDBJ databases">
        <authorList>
            <person name="Zhang X."/>
            <person name="Yuan J."/>
            <person name="Li F."/>
            <person name="Xiang J."/>
        </authorList>
    </citation>
    <scope>NUCLEOTIDE SEQUENCE [LARGE SCALE GENOMIC DNA]</scope>
    <source>
        <tissue evidence="3">Muscle</tissue>
    </source>
</reference>
<comment type="caution">
    <text evidence="3">The sequence shown here is derived from an EMBL/GenBank/DDBJ whole genome shotgun (WGS) entry which is preliminary data.</text>
</comment>
<name>A0A3R7PCQ7_PENVA</name>
<protein>
    <submittedName>
        <fullName evidence="3">Cyclase</fullName>
    </submittedName>
</protein>
<dbReference type="STRING" id="6689.A0A3R7PCQ7"/>
<dbReference type="PANTHER" id="PTHR43564">
    <property type="entry name" value="KYNURENINE FORMAMIDASE-LIKE PROTEIN"/>
    <property type="match status" value="1"/>
</dbReference>